<evidence type="ECO:0000259" key="2">
    <source>
        <dbReference type="PROSITE" id="PS50857"/>
    </source>
</evidence>
<name>A0ABS4RMD3_PAEXY</name>
<accession>A0ABS4RMD3</accession>
<evidence type="ECO:0000256" key="1">
    <source>
        <dbReference type="SAM" id="SignalP"/>
    </source>
</evidence>
<comment type="caution">
    <text evidence="3">The sequence shown here is derived from an EMBL/GenBank/DDBJ whole genome shotgun (WGS) entry which is preliminary data.</text>
</comment>
<organism evidence="3 4">
    <name type="scientific">Paenibacillus xylanexedens</name>
    <dbReference type="NCBI Taxonomy" id="528191"/>
    <lineage>
        <taxon>Bacteria</taxon>
        <taxon>Bacillati</taxon>
        <taxon>Bacillota</taxon>
        <taxon>Bacilli</taxon>
        <taxon>Bacillales</taxon>
        <taxon>Paenibacillaceae</taxon>
        <taxon>Paenibacillus</taxon>
    </lineage>
</organism>
<dbReference type="InterPro" id="IPR002429">
    <property type="entry name" value="CcO_II-like_C"/>
</dbReference>
<proteinExistence type="predicted"/>
<keyword evidence="4" id="KW-1185">Reference proteome</keyword>
<dbReference type="EMBL" id="JAGIKV010000002">
    <property type="protein sequence ID" value="MBP2244059.1"/>
    <property type="molecule type" value="Genomic_DNA"/>
</dbReference>
<gene>
    <name evidence="3" type="ORF">J2Z28_000669</name>
</gene>
<feature type="domain" description="Cytochrome oxidase subunit II copper A binding" evidence="2">
    <location>
        <begin position="43"/>
        <end position="130"/>
    </location>
</feature>
<dbReference type="RefSeq" id="WP_211081156.1">
    <property type="nucleotide sequence ID" value="NZ_CBCSLC010000001.1"/>
</dbReference>
<feature type="signal peptide" evidence="1">
    <location>
        <begin position="1"/>
        <end position="23"/>
    </location>
</feature>
<dbReference type="PROSITE" id="PS50857">
    <property type="entry name" value="COX2_CUA"/>
    <property type="match status" value="1"/>
</dbReference>
<evidence type="ECO:0000313" key="4">
    <source>
        <dbReference type="Proteomes" id="UP000810207"/>
    </source>
</evidence>
<reference evidence="3 4" key="1">
    <citation type="submission" date="2021-03" db="EMBL/GenBank/DDBJ databases">
        <title>Genomic Encyclopedia of Type Strains, Phase IV (KMG-IV): sequencing the most valuable type-strain genomes for metagenomic binning, comparative biology and taxonomic classification.</title>
        <authorList>
            <person name="Goeker M."/>
        </authorList>
    </citation>
    <scope>NUCLEOTIDE SEQUENCE [LARGE SCALE GENOMIC DNA]</scope>
    <source>
        <strain evidence="3 4">DSM 21292</strain>
    </source>
</reference>
<keyword evidence="1" id="KW-0732">Signal</keyword>
<dbReference type="Proteomes" id="UP000810207">
    <property type="component" value="Unassembled WGS sequence"/>
</dbReference>
<evidence type="ECO:0000313" key="3">
    <source>
        <dbReference type="EMBL" id="MBP2244059.1"/>
    </source>
</evidence>
<feature type="chain" id="PRO_5045913838" evidence="1">
    <location>
        <begin position="24"/>
        <end position="130"/>
    </location>
</feature>
<sequence length="130" mass="13910">MKKGITWLAACMLILVLTACGGAKQSAESGSNGSDADAGVTASEELVIKASNYEFDQPEYHLKKGVPVNIVYENENGNHGMLVPELNLRLDISNNSKVITPDKVGEFEMSCSVFCGSGHSSMISKIIVEE</sequence>
<dbReference type="SUPFAM" id="SSF49503">
    <property type="entry name" value="Cupredoxins"/>
    <property type="match status" value="1"/>
</dbReference>
<dbReference type="InterPro" id="IPR008972">
    <property type="entry name" value="Cupredoxin"/>
</dbReference>
<dbReference type="PROSITE" id="PS51257">
    <property type="entry name" value="PROKAR_LIPOPROTEIN"/>
    <property type="match status" value="1"/>
</dbReference>
<protein>
    <submittedName>
        <fullName evidence="3">Cytochrome c oxidase subunit 2</fullName>
    </submittedName>
</protein>
<dbReference type="Gene3D" id="2.60.40.420">
    <property type="entry name" value="Cupredoxins - blue copper proteins"/>
    <property type="match status" value="1"/>
</dbReference>